<reference evidence="3" key="1">
    <citation type="journal article" date="2013" name="Genome Announc.">
        <title>Draft Genome Sequence of the Dimorphic Prosthecate Bacterium Brevundimonas abyssalis TAR-001T.</title>
        <authorList>
            <person name="Tsubouchi T."/>
            <person name="Nishi S."/>
            <person name="Usui K."/>
            <person name="Shimane Y."/>
            <person name="Takaki Y."/>
            <person name="Maruyama T."/>
            <person name="Hatada Y."/>
        </authorList>
    </citation>
    <scope>NUCLEOTIDE SEQUENCE [LARGE SCALE GENOMIC DNA]</scope>
    <source>
        <strain evidence="3">TAR-001</strain>
    </source>
</reference>
<dbReference type="OrthoDB" id="5801787at2"/>
<proteinExistence type="predicted"/>
<feature type="transmembrane region" description="Helical" evidence="1">
    <location>
        <begin position="124"/>
        <end position="144"/>
    </location>
</feature>
<feature type="transmembrane region" description="Helical" evidence="1">
    <location>
        <begin position="68"/>
        <end position="87"/>
    </location>
</feature>
<keyword evidence="3" id="KW-1185">Reference proteome</keyword>
<organism evidence="2 3">
    <name type="scientific">Brevundimonas abyssalis TAR-001</name>
    <dbReference type="NCBI Taxonomy" id="1391729"/>
    <lineage>
        <taxon>Bacteria</taxon>
        <taxon>Pseudomonadati</taxon>
        <taxon>Pseudomonadota</taxon>
        <taxon>Alphaproteobacteria</taxon>
        <taxon>Caulobacterales</taxon>
        <taxon>Caulobacteraceae</taxon>
        <taxon>Brevundimonas</taxon>
    </lineage>
</organism>
<protein>
    <submittedName>
        <fullName evidence="2">Uncharacterized protein</fullName>
    </submittedName>
</protein>
<evidence type="ECO:0000313" key="2">
    <source>
        <dbReference type="EMBL" id="GAD59063.1"/>
    </source>
</evidence>
<feature type="transmembrane region" description="Helical" evidence="1">
    <location>
        <begin position="94"/>
        <end position="112"/>
    </location>
</feature>
<name>A0A8E0KIX5_9CAUL</name>
<gene>
    <name evidence="2" type="ORF">MBEBAB_1313</name>
</gene>
<keyword evidence="1" id="KW-1133">Transmembrane helix</keyword>
<keyword evidence="1" id="KW-0472">Membrane</keyword>
<accession>A0A8E0KIX5</accession>
<comment type="caution">
    <text evidence="2">The sequence shown here is derived from an EMBL/GenBank/DDBJ whole genome shotgun (WGS) entry which is preliminary data.</text>
</comment>
<dbReference type="EMBL" id="BATC01000017">
    <property type="protein sequence ID" value="GAD59063.1"/>
    <property type="molecule type" value="Genomic_DNA"/>
</dbReference>
<sequence length="153" mass="16969">MTDTNTGASSAAKAPWHLWVVGIVSLLWNGYGAFDFVMTTTRGEAYMREMGFSQAMIDYYLAMPTWMWGPWILGVWGAVIGSILLLLRNRLAVPAFGLSLLGAVISLIYGQFINPPPLPPEMAMMSYMSWVIVVIAALLAWYAWTMGKKGVLR</sequence>
<evidence type="ECO:0000256" key="1">
    <source>
        <dbReference type="SAM" id="Phobius"/>
    </source>
</evidence>
<dbReference type="Proteomes" id="UP000016569">
    <property type="component" value="Unassembled WGS sequence"/>
</dbReference>
<feature type="transmembrane region" description="Helical" evidence="1">
    <location>
        <begin position="16"/>
        <end position="34"/>
    </location>
</feature>
<evidence type="ECO:0000313" key="3">
    <source>
        <dbReference type="Proteomes" id="UP000016569"/>
    </source>
</evidence>
<dbReference type="AlphaFoldDB" id="A0A8E0KIX5"/>
<keyword evidence="1" id="KW-0812">Transmembrane</keyword>
<dbReference type="RefSeq" id="WP_021697158.1">
    <property type="nucleotide sequence ID" value="NZ_BATC01000017.1"/>
</dbReference>